<sequence length="293" mass="33061">MEKNALTLTVVANMTANFGQGLGNISSVQKTFKRGKAYSIRTRESLKNAIMDQGLLYKDLQVVVDGATQKHVSEEVNNSNCRALEGGYMNTGKVTYKRNSSFYFTDAISCYEFINEPRFQNNLYQASKFAEQENLNLQDEAKKCGLMPYQYEYDKGLKIYSFTIDLERVGVDENFKMEAENAEKVERVISTINAIEGLSLVVKGSLDNAEPIFVVGGLSNRKTHVFENVVKIENGKLVLTQDLIDRVESGFSAAILETDLIKNVKEVKEALNTESMFKFFETIREDVKSYYGV</sequence>
<dbReference type="Pfam" id="PF01905">
    <property type="entry name" value="DevR"/>
    <property type="match status" value="1"/>
</dbReference>
<dbReference type="InterPro" id="IPR010154">
    <property type="entry name" value="CRISPR-assoc_Cas7/Cst2/DevR"/>
</dbReference>
<comment type="function">
    <text evidence="2">CRISPR (clustered regularly interspaced short palindromic repeat) is an adaptive immune system that provides protection against mobile genetic elements (viruses, transposable elements and conjugative plasmids). CRISPR clusters contain spacers, sequences complementary to antecedent mobile elements, and target invading nucleic acids. CRISPR clusters are transcribed and processed into CRISPR RNA (crRNA).</text>
</comment>
<reference evidence="3 4" key="1">
    <citation type="submission" date="2014-03" db="EMBL/GenBank/DDBJ databases">
        <title>Genome sequence of Clostridium litorale W6, DSM 5388.</title>
        <authorList>
            <person name="Poehlein A."/>
            <person name="Jagirdar A."/>
            <person name="Khonsari B."/>
            <person name="Chibani C.M."/>
            <person name="Gutierrez Gutierrez D.A."/>
            <person name="Davydova E."/>
            <person name="Alghaithi H.S."/>
            <person name="Nair K.P."/>
            <person name="Dhamotharan K."/>
            <person name="Chandran L."/>
            <person name="G W."/>
            <person name="Daniel R."/>
        </authorList>
    </citation>
    <scope>NUCLEOTIDE SEQUENCE [LARGE SCALE GENOMIC DNA]</scope>
    <source>
        <strain evidence="3 4">W6</strain>
    </source>
</reference>
<dbReference type="OrthoDB" id="9781560at2"/>
<organism evidence="3 4">
    <name type="scientific">Peptoclostridium litorale DSM 5388</name>
    <dbReference type="NCBI Taxonomy" id="1121324"/>
    <lineage>
        <taxon>Bacteria</taxon>
        <taxon>Bacillati</taxon>
        <taxon>Bacillota</taxon>
        <taxon>Clostridia</taxon>
        <taxon>Peptostreptococcales</taxon>
        <taxon>Peptoclostridiaceae</taxon>
        <taxon>Peptoclostridium</taxon>
    </lineage>
</organism>
<keyword evidence="1" id="KW-0051">Antiviral defense</keyword>
<dbReference type="STRING" id="1121324.CLIT_10c04470"/>
<protein>
    <submittedName>
        <fullName evidence="3">Uncharacterized protein</fullName>
    </submittedName>
</protein>
<dbReference type="AlphaFoldDB" id="A0A069RHV0"/>
<dbReference type="NCBIfam" id="TIGR02585">
    <property type="entry name" value="cas_Cst2_DevR"/>
    <property type="match status" value="1"/>
</dbReference>
<dbReference type="eggNOG" id="COG1857">
    <property type="taxonomic scope" value="Bacteria"/>
</dbReference>
<accession>A0A069RHV0</accession>
<dbReference type="GO" id="GO:0051607">
    <property type="term" value="P:defense response to virus"/>
    <property type="evidence" value="ECO:0007669"/>
    <property type="project" value="UniProtKB-KW"/>
</dbReference>
<dbReference type="NCBIfam" id="TIGR01875">
    <property type="entry name" value="cas_MJ0381"/>
    <property type="match status" value="1"/>
</dbReference>
<evidence type="ECO:0000313" key="3">
    <source>
        <dbReference type="EMBL" id="KDR95720.1"/>
    </source>
</evidence>
<dbReference type="Proteomes" id="UP000027946">
    <property type="component" value="Unassembled WGS sequence"/>
</dbReference>
<dbReference type="RefSeq" id="WP_038264200.1">
    <property type="nucleotide sequence ID" value="NZ_FSRH01000011.1"/>
</dbReference>
<evidence type="ECO:0000313" key="4">
    <source>
        <dbReference type="Proteomes" id="UP000027946"/>
    </source>
</evidence>
<keyword evidence="4" id="KW-1185">Reference proteome</keyword>
<gene>
    <name evidence="3" type="ORF">CLIT_10c04470</name>
</gene>
<evidence type="ECO:0000256" key="2">
    <source>
        <dbReference type="ARBA" id="ARBA00025626"/>
    </source>
</evidence>
<dbReference type="InterPro" id="IPR013414">
    <property type="entry name" value="Cas7/Cst2/DevR_sub_I-B/Tneap"/>
</dbReference>
<proteinExistence type="predicted"/>
<evidence type="ECO:0000256" key="1">
    <source>
        <dbReference type="ARBA" id="ARBA00023118"/>
    </source>
</evidence>
<dbReference type="EMBL" id="JJMM01000010">
    <property type="protein sequence ID" value="KDR95720.1"/>
    <property type="molecule type" value="Genomic_DNA"/>
</dbReference>
<comment type="caution">
    <text evidence="3">The sequence shown here is derived from an EMBL/GenBank/DDBJ whole genome shotgun (WGS) entry which is preliminary data.</text>
</comment>
<name>A0A069RHV0_PEPLI</name>